<dbReference type="EMBL" id="CAJVQB010018929">
    <property type="protein sequence ID" value="CAG8789305.1"/>
    <property type="molecule type" value="Genomic_DNA"/>
</dbReference>
<sequence length="213" mass="25016">MTTKDYDKKYPLPEDFLVLAAKIKDTCIGKIESITYNEDGSISVERNVASLETNGRQIRNQYEDYRIKSTYDLKESTVPKKKRTKSMYVEDPRAEILNQIFNEVGNDKNDEEKWEHINAKFHEVFGHSEVLKSPSDETEKRKYLSWIFALRYWELSNRFPVAHWVYKAEKTFGSIDFLHENMPKPTPSNKRRITSSGLSTVKKFKNNLADIYD</sequence>
<dbReference type="Proteomes" id="UP000789901">
    <property type="component" value="Unassembled WGS sequence"/>
</dbReference>
<comment type="caution">
    <text evidence="1">The sequence shown here is derived from an EMBL/GenBank/DDBJ whole genome shotgun (WGS) entry which is preliminary data.</text>
</comment>
<feature type="non-terminal residue" evidence="1">
    <location>
        <position position="213"/>
    </location>
</feature>
<protein>
    <submittedName>
        <fullName evidence="1">33930_t:CDS:1</fullName>
    </submittedName>
</protein>
<evidence type="ECO:0000313" key="1">
    <source>
        <dbReference type="EMBL" id="CAG8789305.1"/>
    </source>
</evidence>
<reference evidence="1 2" key="1">
    <citation type="submission" date="2021-06" db="EMBL/GenBank/DDBJ databases">
        <authorList>
            <person name="Kallberg Y."/>
            <person name="Tangrot J."/>
            <person name="Rosling A."/>
        </authorList>
    </citation>
    <scope>NUCLEOTIDE SEQUENCE [LARGE SCALE GENOMIC DNA]</scope>
    <source>
        <strain evidence="1 2">120-4 pot B 10/14</strain>
    </source>
</reference>
<name>A0ABN7VNR6_GIGMA</name>
<proteinExistence type="predicted"/>
<evidence type="ECO:0000313" key="2">
    <source>
        <dbReference type="Proteomes" id="UP000789901"/>
    </source>
</evidence>
<accession>A0ABN7VNR6</accession>
<gene>
    <name evidence="1" type="ORF">GMARGA_LOCUS20973</name>
</gene>
<keyword evidence="2" id="KW-1185">Reference proteome</keyword>
<organism evidence="1 2">
    <name type="scientific">Gigaspora margarita</name>
    <dbReference type="NCBI Taxonomy" id="4874"/>
    <lineage>
        <taxon>Eukaryota</taxon>
        <taxon>Fungi</taxon>
        <taxon>Fungi incertae sedis</taxon>
        <taxon>Mucoromycota</taxon>
        <taxon>Glomeromycotina</taxon>
        <taxon>Glomeromycetes</taxon>
        <taxon>Diversisporales</taxon>
        <taxon>Gigasporaceae</taxon>
        <taxon>Gigaspora</taxon>
    </lineage>
</organism>